<evidence type="ECO:0000313" key="2">
    <source>
        <dbReference type="Proteomes" id="UP000324639"/>
    </source>
</evidence>
<keyword evidence="2" id="KW-1185">Reference proteome</keyword>
<accession>A0A9X9LBD2</accession>
<gene>
    <name evidence="1" type="ORF">BGT96224V316_LOCUS2180</name>
</gene>
<dbReference type="AlphaFoldDB" id="A0A9X9LBD2"/>
<sequence>MLFLFPLWRKLTDERRVKVPSTKVSSGISECIHYMSSPNVKLSYCRK</sequence>
<protein>
    <submittedName>
        <fullName evidence="1">Bgt-51538</fullName>
    </submittedName>
</protein>
<proteinExistence type="predicted"/>
<reference evidence="1 2" key="1">
    <citation type="submission" date="2018-08" db="EMBL/GenBank/DDBJ databases">
        <authorList>
            <person name="Muller C M."/>
        </authorList>
    </citation>
    <scope>NUCLEOTIDE SEQUENCE [LARGE SCALE GENOMIC DNA]</scope>
</reference>
<dbReference type="Proteomes" id="UP000324639">
    <property type="component" value="Chromosome Bgt_-04"/>
</dbReference>
<organism evidence="1 2">
    <name type="scientific">Blumeria graminis f. sp. tritici</name>
    <dbReference type="NCBI Taxonomy" id="62690"/>
    <lineage>
        <taxon>Eukaryota</taxon>
        <taxon>Fungi</taxon>
        <taxon>Dikarya</taxon>
        <taxon>Ascomycota</taxon>
        <taxon>Pezizomycotina</taxon>
        <taxon>Leotiomycetes</taxon>
        <taxon>Erysiphales</taxon>
        <taxon>Erysiphaceae</taxon>
        <taxon>Blumeria</taxon>
    </lineage>
</organism>
<name>A0A9X9LBD2_BLUGR</name>
<evidence type="ECO:0000313" key="1">
    <source>
        <dbReference type="EMBL" id="VCU40929.1"/>
    </source>
</evidence>
<dbReference type="EMBL" id="LR026987">
    <property type="protein sequence ID" value="VCU40929.1"/>
    <property type="molecule type" value="Genomic_DNA"/>
</dbReference>